<name>A0A0F4YLG4_RASE3</name>
<proteinExistence type="predicted"/>
<dbReference type="Proteomes" id="UP000053958">
    <property type="component" value="Unassembled WGS sequence"/>
</dbReference>
<dbReference type="AlphaFoldDB" id="A0A0F4YLG4"/>
<sequence>MRMGEVTIPSMLLKRKSPAQKGSEKSLNLWQVTELGLAQLIVLASQTWARSTCVTAKYKNSGAGSGLGPFILMEYIANASNLTTQMRAPGYKRGDRPILNAHIEGTKLEFFYSQVADILLELSKPSLDKIGSLAGDSTSWSIDDRPLAMNMNELVQLGNFPRSKLPSSTFDTASSYYQMLAETYFTHLSTQGNDAVESEKDYCFPKVREDAAICSGTLTDAQRLSGRMPESWENGDFWVNYGARKSWAFEMKFYGGGDREVLRSVLPCFAVKRGYCYSSTAASSYRQMKDEVDLRSGFVEGWTKNEWPTPSVQKVGYRYGCIGTMAQVNCQLGACLALGEIGHEEIISGGVTLYFPSPGAGPTGGI</sequence>
<organism evidence="1 2">
    <name type="scientific">Rasamsonia emersonii (strain ATCC 16479 / CBS 393.64 / IMI 116815)</name>
    <dbReference type="NCBI Taxonomy" id="1408163"/>
    <lineage>
        <taxon>Eukaryota</taxon>
        <taxon>Fungi</taxon>
        <taxon>Dikarya</taxon>
        <taxon>Ascomycota</taxon>
        <taxon>Pezizomycotina</taxon>
        <taxon>Eurotiomycetes</taxon>
        <taxon>Eurotiomycetidae</taxon>
        <taxon>Eurotiales</taxon>
        <taxon>Trichocomaceae</taxon>
        <taxon>Rasamsonia</taxon>
    </lineage>
</organism>
<gene>
    <name evidence="1" type="ORF">T310_7351</name>
</gene>
<dbReference type="OrthoDB" id="5412996at2759"/>
<keyword evidence="2" id="KW-1185">Reference proteome</keyword>
<reference evidence="1 2" key="1">
    <citation type="submission" date="2015-04" db="EMBL/GenBank/DDBJ databases">
        <authorList>
            <person name="Heijne W.H."/>
            <person name="Fedorova N.D."/>
            <person name="Nierman W.C."/>
            <person name="Vollebregt A.W."/>
            <person name="Zhao Z."/>
            <person name="Wu L."/>
            <person name="Kumar M."/>
            <person name="Stam H."/>
            <person name="van den Berg M.A."/>
            <person name="Pel H.J."/>
        </authorList>
    </citation>
    <scope>NUCLEOTIDE SEQUENCE [LARGE SCALE GENOMIC DNA]</scope>
    <source>
        <strain evidence="1 2">CBS 393.64</strain>
    </source>
</reference>
<dbReference type="EMBL" id="LASV01000428">
    <property type="protein sequence ID" value="KKA18686.1"/>
    <property type="molecule type" value="Genomic_DNA"/>
</dbReference>
<dbReference type="RefSeq" id="XP_013325298.1">
    <property type="nucleotide sequence ID" value="XM_013469844.1"/>
</dbReference>
<evidence type="ECO:0000313" key="1">
    <source>
        <dbReference type="EMBL" id="KKA18686.1"/>
    </source>
</evidence>
<dbReference type="GeneID" id="25319627"/>
<evidence type="ECO:0000313" key="2">
    <source>
        <dbReference type="Proteomes" id="UP000053958"/>
    </source>
</evidence>
<comment type="caution">
    <text evidence="1">The sequence shown here is derived from an EMBL/GenBank/DDBJ whole genome shotgun (WGS) entry which is preliminary data.</text>
</comment>
<accession>A0A0F4YLG4</accession>
<protein>
    <submittedName>
        <fullName evidence="1">Uncharacterized protein</fullName>
    </submittedName>
</protein>